<dbReference type="InterPro" id="IPR052728">
    <property type="entry name" value="O2_lipid_transport_reg"/>
</dbReference>
<proteinExistence type="predicted"/>
<feature type="transmembrane region" description="Helical" evidence="1">
    <location>
        <begin position="538"/>
        <end position="559"/>
    </location>
</feature>
<dbReference type="Bgee" id="ENSLOCG00000011895">
    <property type="expression patterns" value="Expressed in brain and 1 other cell type or tissue"/>
</dbReference>
<dbReference type="GeneTree" id="ENSGT00530000063340"/>
<dbReference type="SMART" id="SM00703">
    <property type="entry name" value="NRF"/>
    <property type="match status" value="1"/>
</dbReference>
<keyword evidence="1" id="KW-1133">Transmembrane helix</keyword>
<feature type="transmembrane region" description="Helical" evidence="1">
    <location>
        <begin position="165"/>
        <end position="189"/>
    </location>
</feature>
<feature type="transmembrane region" description="Helical" evidence="1">
    <location>
        <begin position="323"/>
        <end position="346"/>
    </location>
</feature>
<feature type="transmembrane region" description="Helical" evidence="1">
    <location>
        <begin position="379"/>
        <end position="403"/>
    </location>
</feature>
<evidence type="ECO:0000313" key="4">
    <source>
        <dbReference type="Proteomes" id="UP000018468"/>
    </source>
</evidence>
<feature type="transmembrane region" description="Helical" evidence="1">
    <location>
        <begin position="462"/>
        <end position="488"/>
    </location>
</feature>
<feature type="transmembrane region" description="Helical" evidence="1">
    <location>
        <begin position="608"/>
        <end position="630"/>
    </location>
</feature>
<dbReference type="EMBL" id="AHAT01017234">
    <property type="status" value="NOT_ANNOTATED_CDS"/>
    <property type="molecule type" value="Genomic_DNA"/>
</dbReference>
<dbReference type="AlphaFoldDB" id="W5N1X0"/>
<dbReference type="GO" id="GO:0016747">
    <property type="term" value="F:acyltransferase activity, transferring groups other than amino-acyl groups"/>
    <property type="evidence" value="ECO:0007669"/>
    <property type="project" value="InterPro"/>
</dbReference>
<feature type="transmembrane region" description="Helical" evidence="1">
    <location>
        <begin position="434"/>
        <end position="455"/>
    </location>
</feature>
<feature type="transmembrane region" description="Helical" evidence="1">
    <location>
        <begin position="508"/>
        <end position="526"/>
    </location>
</feature>
<dbReference type="STRING" id="7918.ENSLOCP00000014629"/>
<reference evidence="4" key="1">
    <citation type="submission" date="2011-12" db="EMBL/GenBank/DDBJ databases">
        <title>The Draft Genome of Lepisosteus oculatus.</title>
        <authorList>
            <consortium name="The Broad Institute Genome Assembly &amp; Analysis Group"/>
            <consortium name="Computational R&amp;D Group"/>
            <consortium name="and Sequencing Platform"/>
            <person name="Di Palma F."/>
            <person name="Alfoldi J."/>
            <person name="Johnson J."/>
            <person name="Berlin A."/>
            <person name="Gnerre S."/>
            <person name="Jaffe D."/>
            <person name="MacCallum I."/>
            <person name="Young S."/>
            <person name="Walker B.J."/>
            <person name="Lander E.S."/>
            <person name="Lindblad-Toh K."/>
        </authorList>
    </citation>
    <scope>NUCLEOTIDE SEQUENCE [LARGE SCALE GENOMIC DNA]</scope>
</reference>
<keyword evidence="1" id="KW-0812">Transmembrane</keyword>
<evidence type="ECO:0000313" key="3">
    <source>
        <dbReference type="Ensembl" id="ENSLOCP00000014629.1"/>
    </source>
</evidence>
<feature type="transmembrane region" description="Helical" evidence="1">
    <location>
        <begin position="7"/>
        <end position="23"/>
    </location>
</feature>
<evidence type="ECO:0000256" key="1">
    <source>
        <dbReference type="SAM" id="Phobius"/>
    </source>
</evidence>
<dbReference type="Pfam" id="PF01757">
    <property type="entry name" value="Acyl_transf_3"/>
    <property type="match status" value="1"/>
</dbReference>
<name>W5N1X0_LEPOC</name>
<reference evidence="3" key="2">
    <citation type="submission" date="2025-08" db="UniProtKB">
        <authorList>
            <consortium name="Ensembl"/>
        </authorList>
    </citation>
    <scope>IDENTIFICATION</scope>
</reference>
<keyword evidence="4" id="KW-1185">Reference proteome</keyword>
<reference evidence="3" key="3">
    <citation type="submission" date="2025-09" db="UniProtKB">
        <authorList>
            <consortium name="Ensembl"/>
        </authorList>
    </citation>
    <scope>IDENTIFICATION</scope>
</reference>
<sequence length="679" mass="77517">LAKMLSVRWFIFLHFIFFCYAFNGNVSNKCMQDTTKFVLDLNKAKPSEYAVLMYDAFGKIGSDFTGGNINRPGSARECLLAQAHNFSGQYCQVILKQEQTKYFVGICVPDSCSEAEVQTLVVYAEAFHYKNKSLVPPYPSMFLLDSMQGIYMIQCLSENVSPDSSAIICLFMCCLLIAVPLAATIYIAVIKWKHEKEAFPSDASRLHCSPNDYGTLLKDEAHKNEEDHSKVRGNPKAECSDVKEENSKKSYLYNVLQAFSLQKCAAGVWTTESASENYSSLNGIRILSLLWIISGHTIQLSAWNNLDNEKRWKETVENNPLYIFAYSGPVYLAVDTFLLVGGLLSVKSLFSFIQKADDKISMWLVVNYLFKRFKRIQPLHLYTVCLVIGLFSVIPKGSFWFIVESGIENCKRYWWSNVLLINNLFTTADMCTPWTWYLSVDFQFYISTPLLVLLYRRNKYAMIAVASIFLLISCLISALLTAFLQLPVHQPTTLAYETYFQYYYNKPYARYGPYVVGIILGIFMKTKNGHILEHRWQAALGWITTFTVMALLVGMAYILQEVPQYPSVAHAVYQGLHRTVWAAAVAWIILACEEGYGGFINTFLSLNIWIPFSNISFACYMIHPVLIILYNGKQETSIHYTDMNFFYLFMGNLALTVILGYALTVLIEKPYLFLKICKR</sequence>
<dbReference type="HOGENOM" id="CLU_007874_3_1_1"/>
<feature type="domain" description="Nose resistant-to-fluoxetine protein N-terminal" evidence="2">
    <location>
        <begin position="27"/>
        <end position="132"/>
    </location>
</feature>
<dbReference type="OMA" id="QGQYCKL"/>
<organism evidence="3 4">
    <name type="scientific">Lepisosteus oculatus</name>
    <name type="common">Spotted gar</name>
    <dbReference type="NCBI Taxonomy" id="7918"/>
    <lineage>
        <taxon>Eukaryota</taxon>
        <taxon>Metazoa</taxon>
        <taxon>Chordata</taxon>
        <taxon>Craniata</taxon>
        <taxon>Vertebrata</taxon>
        <taxon>Euteleostomi</taxon>
        <taxon>Actinopterygii</taxon>
        <taxon>Neopterygii</taxon>
        <taxon>Holostei</taxon>
        <taxon>Semionotiformes</taxon>
        <taxon>Lepisosteidae</taxon>
        <taxon>Lepisosteus</taxon>
    </lineage>
</organism>
<evidence type="ECO:0000259" key="2">
    <source>
        <dbReference type="SMART" id="SM00703"/>
    </source>
</evidence>
<dbReference type="InterPro" id="IPR002656">
    <property type="entry name" value="Acyl_transf_3_dom"/>
</dbReference>
<dbReference type="Pfam" id="PF20146">
    <property type="entry name" value="NRF"/>
    <property type="match status" value="1"/>
</dbReference>
<dbReference type="Ensembl" id="ENSLOCT00000014658.1">
    <property type="protein sequence ID" value="ENSLOCP00000014629.1"/>
    <property type="gene ID" value="ENSLOCG00000011895.1"/>
</dbReference>
<dbReference type="Proteomes" id="UP000018468">
    <property type="component" value="Linkage group LG2"/>
</dbReference>
<dbReference type="InParanoid" id="W5N1X0"/>
<dbReference type="PANTHER" id="PTHR11161:SF0">
    <property type="entry name" value="O-ACYLTRANSFERASE LIKE PROTEIN"/>
    <property type="match status" value="1"/>
</dbReference>
<protein>
    <submittedName>
        <fullName evidence="3">Nose resistant to fluoxetine protein 6-like</fullName>
    </submittedName>
</protein>
<dbReference type="eggNOG" id="KOG3700">
    <property type="taxonomic scope" value="Eukaryota"/>
</dbReference>
<feature type="transmembrane region" description="Helical" evidence="1">
    <location>
        <begin position="645"/>
        <end position="667"/>
    </location>
</feature>
<accession>W5N1X0</accession>
<keyword evidence="1" id="KW-0472">Membrane</keyword>
<dbReference type="PANTHER" id="PTHR11161">
    <property type="entry name" value="O-ACYLTRANSFERASE"/>
    <property type="match status" value="1"/>
</dbReference>
<feature type="transmembrane region" description="Helical" evidence="1">
    <location>
        <begin position="579"/>
        <end position="596"/>
    </location>
</feature>
<dbReference type="InterPro" id="IPR006621">
    <property type="entry name" value="Nose-resist-to-fluoxetine_N"/>
</dbReference>